<dbReference type="OrthoDB" id="420187at2759"/>
<dbReference type="Gene3D" id="3.90.70.10">
    <property type="entry name" value="Cysteine proteinases"/>
    <property type="match status" value="1"/>
</dbReference>
<feature type="region of interest" description="Disordered" evidence="9">
    <location>
        <begin position="632"/>
        <end position="661"/>
    </location>
</feature>
<dbReference type="InterPro" id="IPR050164">
    <property type="entry name" value="Peptidase_C19"/>
</dbReference>
<reference evidence="12" key="1">
    <citation type="journal article" date="2018" name="Gigascience">
        <title>Genome assembly of the Pink Ipe (Handroanthus impetiginosus, Bignoniaceae), a highly valued, ecologically keystone Neotropical timber forest tree.</title>
        <authorList>
            <person name="Silva-Junior O.B."/>
            <person name="Grattapaglia D."/>
            <person name="Novaes E."/>
            <person name="Collevatti R.G."/>
        </authorList>
    </citation>
    <scope>NUCLEOTIDE SEQUENCE [LARGE SCALE GENOMIC DNA]</scope>
    <source>
        <strain evidence="12">cv. UFG-1</strain>
    </source>
</reference>
<dbReference type="GO" id="GO:0005829">
    <property type="term" value="C:cytosol"/>
    <property type="evidence" value="ECO:0007669"/>
    <property type="project" value="TreeGrafter"/>
</dbReference>
<feature type="compositionally biased region" description="Polar residues" evidence="9">
    <location>
        <begin position="651"/>
        <end position="660"/>
    </location>
</feature>
<gene>
    <name evidence="11" type="ORF">CDL12_01677</name>
</gene>
<dbReference type="GO" id="GO:0016579">
    <property type="term" value="P:protein deubiquitination"/>
    <property type="evidence" value="ECO:0007669"/>
    <property type="project" value="InterPro"/>
</dbReference>
<evidence type="ECO:0000256" key="4">
    <source>
        <dbReference type="ARBA" id="ARBA00022786"/>
    </source>
</evidence>
<feature type="region of interest" description="Disordered" evidence="9">
    <location>
        <begin position="479"/>
        <end position="530"/>
    </location>
</feature>
<comment type="catalytic activity">
    <reaction evidence="1 8">
        <text>Thiol-dependent hydrolysis of ester, thioester, amide, peptide and isopeptide bonds formed by the C-terminal Gly of ubiquitin (a 76-residue protein attached to proteins as an intracellular targeting signal).</text>
        <dbReference type="EC" id="3.4.19.12"/>
    </reaction>
</comment>
<keyword evidence="5 8" id="KW-0378">Hydrolase</keyword>
<comment type="caution">
    <text evidence="11">The sequence shown here is derived from an EMBL/GenBank/DDBJ whole genome shotgun (WGS) entry which is preliminary data.</text>
</comment>
<dbReference type="AlphaFoldDB" id="A0A2G9I743"/>
<feature type="compositionally biased region" description="Polar residues" evidence="9">
    <location>
        <begin position="508"/>
        <end position="526"/>
    </location>
</feature>
<name>A0A2G9I743_9LAMI</name>
<feature type="region of interest" description="Disordered" evidence="9">
    <location>
        <begin position="66"/>
        <end position="90"/>
    </location>
</feature>
<comment type="similarity">
    <text evidence="2 8">Belongs to the peptidase C19 family.</text>
</comment>
<dbReference type="EMBL" id="NKXS01000213">
    <property type="protein sequence ID" value="PIN25571.1"/>
    <property type="molecule type" value="Genomic_DNA"/>
</dbReference>
<evidence type="ECO:0000256" key="7">
    <source>
        <dbReference type="ARBA" id="ARBA00037450"/>
    </source>
</evidence>
<dbReference type="InterPro" id="IPR028889">
    <property type="entry name" value="USP"/>
</dbReference>
<dbReference type="PROSITE" id="PS50235">
    <property type="entry name" value="USP_3"/>
    <property type="match status" value="1"/>
</dbReference>
<dbReference type="SUPFAM" id="SSF54001">
    <property type="entry name" value="Cysteine proteinases"/>
    <property type="match status" value="1"/>
</dbReference>
<evidence type="ECO:0000256" key="9">
    <source>
        <dbReference type="SAM" id="MobiDB-lite"/>
    </source>
</evidence>
<dbReference type="Pfam" id="PF00443">
    <property type="entry name" value="UCH"/>
    <property type="match status" value="1"/>
</dbReference>
<keyword evidence="6 8" id="KW-0788">Thiol protease</keyword>
<dbReference type="GO" id="GO:0005634">
    <property type="term" value="C:nucleus"/>
    <property type="evidence" value="ECO:0007669"/>
    <property type="project" value="TreeGrafter"/>
</dbReference>
<dbReference type="GO" id="GO:0006508">
    <property type="term" value="P:proteolysis"/>
    <property type="evidence" value="ECO:0007669"/>
    <property type="project" value="UniProtKB-KW"/>
</dbReference>
<dbReference type="PANTHER" id="PTHR24006">
    <property type="entry name" value="UBIQUITIN CARBOXYL-TERMINAL HYDROLASE"/>
    <property type="match status" value="1"/>
</dbReference>
<accession>A0A2G9I743</accession>
<evidence type="ECO:0000313" key="11">
    <source>
        <dbReference type="EMBL" id="PIN25571.1"/>
    </source>
</evidence>
<comment type="function">
    <text evidence="7 8">Recognizes and hydrolyzes the peptide bond at the C-terminal Gly of ubiquitin. Involved in the processing of poly-ubiquitin precursors as well as that of ubiquitinated proteins.</text>
</comment>
<feature type="domain" description="USP" evidence="10">
    <location>
        <begin position="118"/>
        <end position="425"/>
    </location>
</feature>
<dbReference type="EC" id="3.4.19.12" evidence="8"/>
<feature type="region of interest" description="Disordered" evidence="9">
    <location>
        <begin position="553"/>
        <end position="584"/>
    </location>
</feature>
<evidence type="ECO:0000256" key="2">
    <source>
        <dbReference type="ARBA" id="ARBA00009085"/>
    </source>
</evidence>
<feature type="region of interest" description="Disordered" evidence="9">
    <location>
        <begin position="1"/>
        <end position="42"/>
    </location>
</feature>
<protein>
    <recommendedName>
        <fullName evidence="8">Ubiquitin carboxyl-terminal hydrolase</fullName>
        <ecNumber evidence="8">3.4.19.12</ecNumber>
    </recommendedName>
</protein>
<evidence type="ECO:0000256" key="6">
    <source>
        <dbReference type="ARBA" id="ARBA00022807"/>
    </source>
</evidence>
<dbReference type="FunFam" id="3.90.70.10:FF:000116">
    <property type="entry name" value="Ubiquitin carboxyl-terminal hydrolase 20"/>
    <property type="match status" value="1"/>
</dbReference>
<dbReference type="STRING" id="429701.A0A2G9I743"/>
<dbReference type="Proteomes" id="UP000231279">
    <property type="component" value="Unassembled WGS sequence"/>
</dbReference>
<dbReference type="InterPro" id="IPR018200">
    <property type="entry name" value="USP_CS"/>
</dbReference>
<evidence type="ECO:0000256" key="8">
    <source>
        <dbReference type="RuleBase" id="RU366025"/>
    </source>
</evidence>
<organism evidence="11 12">
    <name type="scientific">Handroanthus impetiginosus</name>
    <dbReference type="NCBI Taxonomy" id="429701"/>
    <lineage>
        <taxon>Eukaryota</taxon>
        <taxon>Viridiplantae</taxon>
        <taxon>Streptophyta</taxon>
        <taxon>Embryophyta</taxon>
        <taxon>Tracheophyta</taxon>
        <taxon>Spermatophyta</taxon>
        <taxon>Magnoliopsida</taxon>
        <taxon>eudicotyledons</taxon>
        <taxon>Gunneridae</taxon>
        <taxon>Pentapetalae</taxon>
        <taxon>asterids</taxon>
        <taxon>lamiids</taxon>
        <taxon>Lamiales</taxon>
        <taxon>Bignoniaceae</taxon>
        <taxon>Crescentiina</taxon>
        <taxon>Tabebuia alliance</taxon>
        <taxon>Handroanthus</taxon>
    </lineage>
</organism>
<keyword evidence="12" id="KW-1185">Reference proteome</keyword>
<dbReference type="GO" id="GO:0004843">
    <property type="term" value="F:cysteine-type deubiquitinase activity"/>
    <property type="evidence" value="ECO:0007669"/>
    <property type="project" value="UniProtKB-UniRule"/>
</dbReference>
<proteinExistence type="inferred from homology"/>
<dbReference type="PROSITE" id="PS00972">
    <property type="entry name" value="USP_1"/>
    <property type="match status" value="1"/>
</dbReference>
<sequence>MGSPDSSHLSPWDDQKSPELYDAALLLEEETEDKGPEIEDHDELLNSPRQTALSSGLSSHWTQPWPGSTDCCENSSESQLALDNGSPNGTAWKSAGVQTNRSPSNWLFPNRQPLRVGVGLANLGNTCFMNSVLQCFTHTVPLLHGVLSDKHLAHSDCEKEGFCILCALRELAFYSVTSVNLVISPYKLVENLSYFSSDFQKYQQEDAHEFLQCFLDKLESCHNSKHRGCTCSQSDNIVKRVFGGRLVSKLKCCNCNHCSDTYEPSIDLSLEIKDASDLLTSLKSFTKVEKIEDQETRYTCENCKEQVSIEKQLSFDQAPSVAAFHLKRFEADGSLVQKIDKHVAFPLDLDLLPFTSTGKINEAELKYVLYAIVVHDGLTLSSGHYYSFIRLCPNLWCKFDDSKVMLVCEEYVLSQEAYILFYAKEGTPWYSAFSENFSIAPTMWSTSPKSVLDNADTPVSHGLQQKIICDSIEARHDIGSEHGGVNNNEIKDSRPMHGTTKSNESRDNLPSMSTSVAPFPSDSSDACLSEAQKEVSSSLLEKVNQSQEVHVVANCQNDAPQTPPRSPSPEIYREDPPDAGFSIPRDHVRLIDRISCKRRLEKDMDDLETRQASSFIKKSMPGSRGQQLLAALRGSKTEGSVNRKKSRTNRNDSSGANSGIGSRLHRSLVAGTYRHRFDAEWMATFVP</sequence>
<evidence type="ECO:0000313" key="12">
    <source>
        <dbReference type="Proteomes" id="UP000231279"/>
    </source>
</evidence>
<dbReference type="InterPro" id="IPR001394">
    <property type="entry name" value="Peptidase_C19_UCH"/>
</dbReference>
<evidence type="ECO:0000256" key="3">
    <source>
        <dbReference type="ARBA" id="ARBA00022670"/>
    </source>
</evidence>
<evidence type="ECO:0000256" key="5">
    <source>
        <dbReference type="ARBA" id="ARBA00022801"/>
    </source>
</evidence>
<dbReference type="PANTHER" id="PTHR24006:SF747">
    <property type="entry name" value="UBIQUITIN CARBOXYL-TERMINAL HYDROLASE 20"/>
    <property type="match status" value="1"/>
</dbReference>
<evidence type="ECO:0000256" key="1">
    <source>
        <dbReference type="ARBA" id="ARBA00000707"/>
    </source>
</evidence>
<keyword evidence="3 8" id="KW-0645">Protease</keyword>
<keyword evidence="4 8" id="KW-0833">Ubl conjugation pathway</keyword>
<evidence type="ECO:0000259" key="10">
    <source>
        <dbReference type="PROSITE" id="PS50235"/>
    </source>
</evidence>
<dbReference type="InterPro" id="IPR038765">
    <property type="entry name" value="Papain-like_cys_pep_sf"/>
</dbReference>
<dbReference type="PROSITE" id="PS00973">
    <property type="entry name" value="USP_2"/>
    <property type="match status" value="1"/>
</dbReference>